<comment type="subcellular location">
    <subcellularLocation>
        <location evidence="1">Nucleus</location>
    </subcellularLocation>
</comment>
<dbReference type="GO" id="GO:0008380">
    <property type="term" value="P:RNA splicing"/>
    <property type="evidence" value="ECO:0007669"/>
    <property type="project" value="UniProtKB-KW"/>
</dbReference>
<evidence type="ECO:0000256" key="6">
    <source>
        <dbReference type="ARBA" id="ARBA00023242"/>
    </source>
</evidence>
<dbReference type="InterPro" id="IPR011990">
    <property type="entry name" value="TPR-like_helical_dom_sf"/>
</dbReference>
<dbReference type="InterPro" id="IPR050502">
    <property type="entry name" value="Euk_RNA-bind_prot"/>
</dbReference>
<evidence type="ECO:0000256" key="10">
    <source>
        <dbReference type="SAM" id="MobiDB-lite"/>
    </source>
</evidence>
<keyword evidence="5" id="KW-0508">mRNA splicing</keyword>
<evidence type="ECO:0000256" key="4">
    <source>
        <dbReference type="ARBA" id="ARBA00022884"/>
    </source>
</evidence>
<feature type="region of interest" description="Disordered" evidence="10">
    <location>
        <begin position="948"/>
        <end position="1022"/>
    </location>
</feature>
<dbReference type="GO" id="GO:0003729">
    <property type="term" value="F:mRNA binding"/>
    <property type="evidence" value="ECO:0007669"/>
    <property type="project" value="TreeGrafter"/>
</dbReference>
<organism evidence="12 13">
    <name type="scientific">Cristinia sonorae</name>
    <dbReference type="NCBI Taxonomy" id="1940300"/>
    <lineage>
        <taxon>Eukaryota</taxon>
        <taxon>Fungi</taxon>
        <taxon>Dikarya</taxon>
        <taxon>Basidiomycota</taxon>
        <taxon>Agaricomycotina</taxon>
        <taxon>Agaricomycetes</taxon>
        <taxon>Agaricomycetidae</taxon>
        <taxon>Agaricales</taxon>
        <taxon>Pleurotineae</taxon>
        <taxon>Stephanosporaceae</taxon>
        <taxon>Cristinia</taxon>
    </lineage>
</organism>
<keyword evidence="13" id="KW-1185">Reference proteome</keyword>
<dbReference type="Proteomes" id="UP000813824">
    <property type="component" value="Unassembled WGS sequence"/>
</dbReference>
<keyword evidence="4 9" id="KW-0694">RNA-binding</keyword>
<reference evidence="12" key="1">
    <citation type="journal article" date="2021" name="New Phytol.">
        <title>Evolutionary innovations through gain and loss of genes in the ectomycorrhizal Boletales.</title>
        <authorList>
            <person name="Wu G."/>
            <person name="Miyauchi S."/>
            <person name="Morin E."/>
            <person name="Kuo A."/>
            <person name="Drula E."/>
            <person name="Varga T."/>
            <person name="Kohler A."/>
            <person name="Feng B."/>
            <person name="Cao Y."/>
            <person name="Lipzen A."/>
            <person name="Daum C."/>
            <person name="Hundley H."/>
            <person name="Pangilinan J."/>
            <person name="Johnson J."/>
            <person name="Barry K."/>
            <person name="LaButti K."/>
            <person name="Ng V."/>
            <person name="Ahrendt S."/>
            <person name="Min B."/>
            <person name="Choi I.G."/>
            <person name="Park H."/>
            <person name="Plett J.M."/>
            <person name="Magnuson J."/>
            <person name="Spatafora J.W."/>
            <person name="Nagy L.G."/>
            <person name="Henrissat B."/>
            <person name="Grigoriev I.V."/>
            <person name="Yang Z.L."/>
            <person name="Xu J."/>
            <person name="Martin F.M."/>
        </authorList>
    </citation>
    <scope>NUCLEOTIDE SEQUENCE</scope>
    <source>
        <strain evidence="12">KKN 215</strain>
    </source>
</reference>
<sequence length="1022" mass="114180">MDEEAALIALDNTLTKLGQNPHDLTLHAEHIRVAREAEMHEQVVAALEMLTSFFAAGDYAWLPLLSARTSTEQLETVEELQEIHALFEKGERDYLSIELLQKHVEFLIDRHARLAELGTKPEDPNSPFSTQWIRTAIAEAVSKGTGHFTESHRVWDLWRDWELDILSEAPPNVKPQLVEDVDAMLLSRLQQPHSNHDETFSTYSTFTTNYKPPDEYEPLLVQASKLRSKAVKAFERREKREHALAQSGFSLEGYAYYIFGERRAKQPDAPVLATLYERAIAEADKRRFANEPNAEEALRSFWHGYVDFLRTSSVSEDVQTQIYERGARSIPGSGEFWARYMRHLERSGQDPTAIEAVYTTAMAFGPVKADVEQLVPVFLARAGFEKRQADAREESDEQYLPLMQILFDGMRTVRKASKAGDPRLRLEKYFSQVCFNLANLPENAVEEWKDATKHYKNSYLAWTLYTDALVRNHNYDQARSVFKDVSLKNLDWPEAVWDAWVSFEQVYGSAEQMDECLDRIERARNQVTAKRAKEEKAAYEAMQVIADAEQQAAASVASTTRQSAQEDVAMDVDATAAGAGESKGKRKAEDDVEPEGHKKARVEQKPIPLKRDRENCTVIAAELPTGTTEDDLTTLFKDCGKIREVKITELQNSAIATVEFIERDSVPAALTKDKKRIQGQEIAVHLGWRSTLYVTNFPEKTDDESIRSLFGKYGTIFDVRWPSKKFKSTRRFCYVQFTSPSAANAALELHGRELEDGHPLSVLISNPERKKERTDADANDRELYVAGLSKFTTQKDLQGLFSTYGPVKGVRMTLDDRGQSKGFAFVEFEHAKDAVSALAANNHVLKNRRIAVTLADTHNKPPNPNSRKAKLSGKSVRVRNLPVNTQEPLLQQALEKIATVHRVEVVPDKNEAIVELENVAAAGKLLLHSDPVVFNGNTLTFSEESLESAGSSKSSGPPVATGGLFVPRSAASRPRAGLGSKKSVAVVNQSGAPASTSGAASSSNARSGEKKGQDDFRKMLGG</sequence>
<feature type="domain" description="RRM" evidence="11">
    <location>
        <begin position="781"/>
        <end position="857"/>
    </location>
</feature>
<dbReference type="PANTHER" id="PTHR48025">
    <property type="entry name" value="OS02G0815200 PROTEIN"/>
    <property type="match status" value="1"/>
</dbReference>
<dbReference type="InterPro" id="IPR035979">
    <property type="entry name" value="RBD_domain_sf"/>
</dbReference>
<evidence type="ECO:0000313" key="12">
    <source>
        <dbReference type="EMBL" id="KAH8104839.1"/>
    </source>
</evidence>
<dbReference type="Gene3D" id="1.25.40.10">
    <property type="entry name" value="Tetratricopeptide repeat domain"/>
    <property type="match status" value="2"/>
</dbReference>
<feature type="compositionally biased region" description="Low complexity" evidence="10">
    <location>
        <begin position="990"/>
        <end position="1006"/>
    </location>
</feature>
<dbReference type="EMBL" id="JAEVFJ010000005">
    <property type="protein sequence ID" value="KAH8104839.1"/>
    <property type="molecule type" value="Genomic_DNA"/>
</dbReference>
<feature type="compositionally biased region" description="Basic and acidic residues" evidence="10">
    <location>
        <begin position="594"/>
        <end position="605"/>
    </location>
</feature>
<evidence type="ECO:0000256" key="8">
    <source>
        <dbReference type="ARBA" id="ARBA00093627"/>
    </source>
</evidence>
<dbReference type="PANTHER" id="PTHR48025:SF1">
    <property type="entry name" value="RRM DOMAIN-CONTAINING PROTEIN"/>
    <property type="match status" value="1"/>
</dbReference>
<dbReference type="PROSITE" id="PS50102">
    <property type="entry name" value="RRM"/>
    <property type="match status" value="4"/>
</dbReference>
<dbReference type="GO" id="GO:0006397">
    <property type="term" value="P:mRNA processing"/>
    <property type="evidence" value="ECO:0007669"/>
    <property type="project" value="UniProtKB-KW"/>
</dbReference>
<feature type="domain" description="RRM" evidence="11">
    <location>
        <begin position="616"/>
        <end position="689"/>
    </location>
</feature>
<accession>A0A8K0UW65</accession>
<dbReference type="InterPro" id="IPR000504">
    <property type="entry name" value="RRM_dom"/>
</dbReference>
<dbReference type="OrthoDB" id="360390at2759"/>
<dbReference type="CDD" id="cd00590">
    <property type="entry name" value="RRM_SF"/>
    <property type="match status" value="1"/>
</dbReference>
<evidence type="ECO:0000256" key="9">
    <source>
        <dbReference type="PROSITE-ProRule" id="PRU00176"/>
    </source>
</evidence>
<evidence type="ECO:0000259" key="11">
    <source>
        <dbReference type="PROSITE" id="PS50102"/>
    </source>
</evidence>
<evidence type="ECO:0000256" key="3">
    <source>
        <dbReference type="ARBA" id="ARBA00022737"/>
    </source>
</evidence>
<comment type="caution">
    <text evidence="12">The sequence shown here is derived from an EMBL/GenBank/DDBJ whole genome shotgun (WGS) entry which is preliminary data.</text>
</comment>
<evidence type="ECO:0000256" key="7">
    <source>
        <dbReference type="ARBA" id="ARBA00093374"/>
    </source>
</evidence>
<keyword evidence="3" id="KW-0677">Repeat</keyword>
<feature type="domain" description="RRM" evidence="11">
    <location>
        <begin position="690"/>
        <end position="767"/>
    </location>
</feature>
<comment type="function">
    <text evidence="7">Functions as a recycling factor of the spliceosome, a machinery that forms on each precursor-messenger RNA (pre-mRNA) and catalyzes the removal of introns. Chaperones the re-annealing of U4 and U6 snRNAs (small nuclear RNAs) released from previous rounds of splicing, an initial step in reforming the U4/U6-U5 tri-snRNP (small nuclear ribonucleoprotein) that can reassemble into another spliceosome complex; this step involves binding U6 and facilitating the unwinding of the U6 internal stem loop, followed by base-pairing of U6 to U4.</text>
</comment>
<feature type="region of interest" description="Disordered" evidence="10">
    <location>
        <begin position="574"/>
        <end position="605"/>
    </location>
</feature>
<dbReference type="Gene3D" id="3.30.70.330">
    <property type="match status" value="4"/>
</dbReference>
<feature type="compositionally biased region" description="Basic and acidic residues" evidence="10">
    <location>
        <begin position="1007"/>
        <end position="1022"/>
    </location>
</feature>
<gene>
    <name evidence="12" type="ORF">BXZ70DRAFT_623057</name>
</gene>
<dbReference type="SUPFAM" id="SSF54928">
    <property type="entry name" value="RNA-binding domain, RBD"/>
    <property type="match status" value="3"/>
</dbReference>
<evidence type="ECO:0000256" key="5">
    <source>
        <dbReference type="ARBA" id="ARBA00023187"/>
    </source>
</evidence>
<dbReference type="CDD" id="cd12296">
    <property type="entry name" value="RRM1_Prp24"/>
    <property type="match status" value="1"/>
</dbReference>
<dbReference type="FunFam" id="3.30.70.330:FF:000365">
    <property type="entry name" value="U4/U6 snRNA-associated-splicing factor PRP24"/>
    <property type="match status" value="1"/>
</dbReference>
<proteinExistence type="predicted"/>
<dbReference type="Pfam" id="PF00076">
    <property type="entry name" value="RRM_1"/>
    <property type="match status" value="4"/>
</dbReference>
<dbReference type="AlphaFoldDB" id="A0A8K0UW65"/>
<dbReference type="SMART" id="SM00386">
    <property type="entry name" value="HAT"/>
    <property type="match status" value="4"/>
</dbReference>
<evidence type="ECO:0000256" key="2">
    <source>
        <dbReference type="ARBA" id="ARBA00022664"/>
    </source>
</evidence>
<protein>
    <recommendedName>
        <fullName evidence="8">U4/U6 snRNA-associated-splicing factor PRP24</fullName>
    </recommendedName>
</protein>
<dbReference type="InterPro" id="IPR034397">
    <property type="entry name" value="Prp24_RRM1"/>
</dbReference>
<name>A0A8K0UW65_9AGAR</name>
<keyword evidence="2" id="KW-0507">mRNA processing</keyword>
<dbReference type="InterPro" id="IPR012677">
    <property type="entry name" value="Nucleotide-bd_a/b_plait_sf"/>
</dbReference>
<dbReference type="InterPro" id="IPR034398">
    <property type="entry name" value="Prp24_RRM2"/>
</dbReference>
<dbReference type="GO" id="GO:0005688">
    <property type="term" value="C:U6 snRNP"/>
    <property type="evidence" value="ECO:0007669"/>
    <property type="project" value="UniProtKB-ARBA"/>
</dbReference>
<evidence type="ECO:0000313" key="13">
    <source>
        <dbReference type="Proteomes" id="UP000813824"/>
    </source>
</evidence>
<dbReference type="InterPro" id="IPR003107">
    <property type="entry name" value="HAT"/>
</dbReference>
<keyword evidence="6" id="KW-0539">Nucleus</keyword>
<dbReference type="SMART" id="SM00360">
    <property type="entry name" value="RRM"/>
    <property type="match status" value="4"/>
</dbReference>
<evidence type="ECO:0000256" key="1">
    <source>
        <dbReference type="ARBA" id="ARBA00004123"/>
    </source>
</evidence>
<feature type="domain" description="RRM" evidence="11">
    <location>
        <begin position="874"/>
        <end position="946"/>
    </location>
</feature>
<dbReference type="CDD" id="cd12297">
    <property type="entry name" value="RRM2_Prp24"/>
    <property type="match status" value="1"/>
</dbReference>
<dbReference type="SUPFAM" id="SSF48452">
    <property type="entry name" value="TPR-like"/>
    <property type="match status" value="1"/>
</dbReference>